<dbReference type="EMBL" id="QOKW01000020">
    <property type="protein sequence ID" value="KAA0677928.1"/>
    <property type="molecule type" value="Genomic_DNA"/>
</dbReference>
<feature type="domain" description="Trehalase-like N-terminal" evidence="2">
    <location>
        <begin position="32"/>
        <end position="120"/>
    </location>
</feature>
<dbReference type="Gene3D" id="1.50.10.10">
    <property type="match status" value="1"/>
</dbReference>
<reference evidence="3 4" key="1">
    <citation type="submission" date="2018-07" db="EMBL/GenBank/DDBJ databases">
        <title>Genome sequence of Azospirillum sp. ATCC 49961.</title>
        <authorList>
            <person name="Sant'Anna F.H."/>
            <person name="Baldani J.I."/>
            <person name="Zilli J.E."/>
            <person name="Reis V.M."/>
            <person name="Hartmann A."/>
            <person name="Cruz L."/>
            <person name="de Souza E.M."/>
            <person name="de Oliveira Pedrosa F."/>
            <person name="Passaglia L.M.P."/>
        </authorList>
    </citation>
    <scope>NUCLEOTIDE SEQUENCE [LARGE SCALE GENOMIC DNA]</scope>
    <source>
        <strain evidence="3 4">ATCC 49961</strain>
    </source>
</reference>
<dbReference type="GO" id="GO:0005975">
    <property type="term" value="P:carbohydrate metabolic process"/>
    <property type="evidence" value="ECO:0007669"/>
    <property type="project" value="InterPro"/>
</dbReference>
<dbReference type="InterPro" id="IPR011613">
    <property type="entry name" value="GH15-like"/>
</dbReference>
<dbReference type="InterPro" id="IPR012341">
    <property type="entry name" value="6hp_glycosidase-like_sf"/>
</dbReference>
<evidence type="ECO:0000313" key="4">
    <source>
        <dbReference type="Proteomes" id="UP000480854"/>
    </source>
</evidence>
<dbReference type="SUPFAM" id="SSF48208">
    <property type="entry name" value="Six-hairpin glycosidases"/>
    <property type="match status" value="1"/>
</dbReference>
<feature type="domain" description="GH15-like" evidence="1">
    <location>
        <begin position="252"/>
        <end position="605"/>
    </location>
</feature>
<dbReference type="PANTHER" id="PTHR31616:SF0">
    <property type="entry name" value="GLUCAN 1,4-ALPHA-GLUCOSIDASE"/>
    <property type="match status" value="1"/>
</dbReference>
<dbReference type="Pfam" id="PF19291">
    <property type="entry name" value="TREH_N"/>
    <property type="match status" value="1"/>
</dbReference>
<accession>A0A9W7KRU2</accession>
<dbReference type="InterPro" id="IPR045582">
    <property type="entry name" value="Trehalase-like_N"/>
</dbReference>
<keyword evidence="3" id="KW-0378">Hydrolase</keyword>
<keyword evidence="4" id="KW-1185">Reference proteome</keyword>
<evidence type="ECO:0000313" key="3">
    <source>
        <dbReference type="EMBL" id="KAA0677928.1"/>
    </source>
</evidence>
<gene>
    <name evidence="3" type="ORF">DS843_21565</name>
</gene>
<dbReference type="PANTHER" id="PTHR31616">
    <property type="entry name" value="TREHALASE"/>
    <property type="match status" value="1"/>
</dbReference>
<comment type="caution">
    <text evidence="3">The sequence shown here is derived from an EMBL/GenBank/DDBJ whole genome shotgun (WGS) entry which is preliminary data.</text>
</comment>
<evidence type="ECO:0000259" key="1">
    <source>
        <dbReference type="Pfam" id="PF00723"/>
    </source>
</evidence>
<dbReference type="AlphaFoldDB" id="A0A9W7KRU2"/>
<dbReference type="OrthoDB" id="3902805at2"/>
<proteinExistence type="predicted"/>
<organism evidence="3 4">
    <name type="scientific">Roseomonas genomospecies 6</name>
    <dbReference type="NCBI Taxonomy" id="214106"/>
    <lineage>
        <taxon>Bacteria</taxon>
        <taxon>Pseudomonadati</taxon>
        <taxon>Pseudomonadota</taxon>
        <taxon>Alphaproteobacteria</taxon>
        <taxon>Acetobacterales</taxon>
        <taxon>Roseomonadaceae</taxon>
        <taxon>Roseomonas</taxon>
    </lineage>
</organism>
<protein>
    <submittedName>
        <fullName evidence="3">Glycoside hydrolase family 15 protein</fullName>
    </submittedName>
</protein>
<sequence>MNGSGTPFAHPAFELPPLSGEGDDGSARGYRPIAAYGLIGDCHGSALVAWDGSIDWCCLDRLDADPVFARLLDRERGGFFEIRPCAGATVRRRYVGDTCLLETLFTTPDGVLRLTDFMPVALCPGAPEGEFTQLHNPARLVRIAEVTEGRVRVRATYRPMGSGFRTAPVPMRAGDGGVAAEGLPPLFTDMRLECRDGAAVGAVEMAAGETRSFVLGPAAALPPDGVAEAADRLREETAEFWTVWSAHTSYDGPHREHVLRSGIVLKALAFAPTGAIVAAPTTSLPEGIGTPRTWDYRFCWLRDASLTLFSLAKLNHASEARRFFEFLMSVCGKTGARILPLYGIDGAVDPGERCHDHLDGYRGSRPVRSGNGAVDQHQMDVYGQAIDLAHLFERLGGRLCEQTRKQVEQFAACIVEHWRKPDSGIWEPRRPDRRHVHSAILSWVGMDRAIRMFGDRPEWVRTRDDILRDIRENGVHPTGGYLTQVFGGEDADSATLVAAGYGLPIGDDVLDRTVRKVRADLGNGALIHRYRNDDGLEGEEGAFLLCSFWLVDALLALDRGEEARALLDDLLGRANDLGLYPEQMEADGTFLGNFPQAFTHLGVIHSVMTLHLYDQEGVSAVRGGHADRAFRIVGRNDRFRSVWTREPGGEPGGESGDA</sequence>
<name>A0A9W7KRU2_9PROT</name>
<dbReference type="RefSeq" id="WP_149470907.1">
    <property type="nucleotide sequence ID" value="NZ_QOKW01000020.1"/>
</dbReference>
<dbReference type="InterPro" id="IPR008928">
    <property type="entry name" value="6-hairpin_glycosidase_sf"/>
</dbReference>
<dbReference type="GO" id="GO:0004553">
    <property type="term" value="F:hydrolase activity, hydrolyzing O-glycosyl compounds"/>
    <property type="evidence" value="ECO:0007669"/>
    <property type="project" value="UniProtKB-ARBA"/>
</dbReference>
<dbReference type="Proteomes" id="UP000480854">
    <property type="component" value="Unassembled WGS sequence"/>
</dbReference>
<dbReference type="Pfam" id="PF00723">
    <property type="entry name" value="Glyco_hydro_15"/>
    <property type="match status" value="1"/>
</dbReference>
<evidence type="ECO:0000259" key="2">
    <source>
        <dbReference type="Pfam" id="PF19291"/>
    </source>
</evidence>